<feature type="transmembrane region" description="Helical" evidence="1">
    <location>
        <begin position="12"/>
        <end position="32"/>
    </location>
</feature>
<protein>
    <recommendedName>
        <fullName evidence="3">Transmembrane protein</fullName>
    </recommendedName>
</protein>
<name>A0A1Y5Q7Y3_9GAMM</name>
<evidence type="ECO:0008006" key="3">
    <source>
        <dbReference type="Google" id="ProtNLM"/>
    </source>
</evidence>
<keyword evidence="1" id="KW-0812">Transmembrane</keyword>
<evidence type="ECO:0000313" key="2">
    <source>
        <dbReference type="EMBL" id="SBV35997.1"/>
    </source>
</evidence>
<feature type="transmembrane region" description="Helical" evidence="1">
    <location>
        <begin position="44"/>
        <end position="61"/>
    </location>
</feature>
<accession>A0A1Y5Q7Y3</accession>
<reference evidence="2" key="1">
    <citation type="submission" date="2016-03" db="EMBL/GenBank/DDBJ databases">
        <authorList>
            <person name="Ploux O."/>
        </authorList>
    </citation>
    <scope>NUCLEOTIDE SEQUENCE</scope>
    <source>
        <strain evidence="2">UC10</strain>
    </source>
</reference>
<sequence>MQLDISPFLSVIYRFTFVLFFAIAVGLVAAFFSSGLGKRRRRAVMQLAFTATLVLGALLFVL</sequence>
<keyword evidence="1" id="KW-1133">Transmembrane helix</keyword>
<dbReference type="AlphaFoldDB" id="A0A1Y5Q7Y3"/>
<gene>
    <name evidence="2" type="ORF">STPYR_10927</name>
</gene>
<keyword evidence="1" id="KW-0472">Membrane</keyword>
<organism evidence="2">
    <name type="scientific">uncultured Stenotrophomonas sp</name>
    <dbReference type="NCBI Taxonomy" id="165438"/>
    <lineage>
        <taxon>Bacteria</taxon>
        <taxon>Pseudomonadati</taxon>
        <taxon>Pseudomonadota</taxon>
        <taxon>Gammaproteobacteria</taxon>
        <taxon>Lysobacterales</taxon>
        <taxon>Lysobacteraceae</taxon>
        <taxon>Stenotrophomonas</taxon>
        <taxon>environmental samples</taxon>
    </lineage>
</organism>
<proteinExistence type="predicted"/>
<dbReference type="EMBL" id="FLTS01000001">
    <property type="protein sequence ID" value="SBV35997.1"/>
    <property type="molecule type" value="Genomic_DNA"/>
</dbReference>
<evidence type="ECO:0000256" key="1">
    <source>
        <dbReference type="SAM" id="Phobius"/>
    </source>
</evidence>